<name>E2AHD8_CAMFO</name>
<dbReference type="Proteomes" id="UP000000311">
    <property type="component" value="Unassembled WGS sequence"/>
</dbReference>
<dbReference type="OMA" id="CQVIELW"/>
<proteinExistence type="predicted"/>
<reference evidence="1 2" key="1">
    <citation type="journal article" date="2010" name="Science">
        <title>Genomic comparison of the ants Camponotus floridanus and Harpegnathos saltator.</title>
        <authorList>
            <person name="Bonasio R."/>
            <person name="Zhang G."/>
            <person name="Ye C."/>
            <person name="Mutti N.S."/>
            <person name="Fang X."/>
            <person name="Qin N."/>
            <person name="Donahue G."/>
            <person name="Yang P."/>
            <person name="Li Q."/>
            <person name="Li C."/>
            <person name="Zhang P."/>
            <person name="Huang Z."/>
            <person name="Berger S.L."/>
            <person name="Reinberg D."/>
            <person name="Wang J."/>
            <person name="Liebig J."/>
        </authorList>
    </citation>
    <scope>NUCLEOTIDE SEQUENCE [LARGE SCALE GENOMIC DNA]</scope>
    <source>
        <strain evidence="2">C129</strain>
    </source>
</reference>
<evidence type="ECO:0000313" key="1">
    <source>
        <dbReference type="EMBL" id="EFN67151.1"/>
    </source>
</evidence>
<evidence type="ECO:0000313" key="2">
    <source>
        <dbReference type="Proteomes" id="UP000000311"/>
    </source>
</evidence>
<dbReference type="OrthoDB" id="7667520at2759"/>
<sequence length="357" mass="40580">MDKEIHLIGKPLQKISERKLPTVKEVMSVFFYQLKVLKCSIKQSSKNAACQVIELWKNNQIPTSESTNVIKKILRYHNRWMKLQKSFVRKKSSAQNKNEMRFQNEIKALFDIVDYKSLKLLDNNIQELYSNQKSDTRKEILSNNPNKTNRTMNMMEVDESHLNQPSTSHEIVPSEKSESSSTLTLSQATNFGSDLEYVPQIPTTRAKINILTPELISALDRANVSSRHAMFIIAPVLSSVGVNIEDTTLSYRTIQRTRMLLQKDIAIGLKDNFKAHDKYVVHWDGKILNDIAESKFVDRLPILLTAFGTEQLLGVPKMNSGTAENQAAAILSTLNQWGIIRYIKAMCFDTTAVNTGN</sequence>
<gene>
    <name evidence="1" type="ORF">EAG_09683</name>
</gene>
<protein>
    <submittedName>
        <fullName evidence="1">Uncharacterized protein</fullName>
    </submittedName>
</protein>
<dbReference type="InParanoid" id="E2AHD8"/>
<dbReference type="AlphaFoldDB" id="E2AHD8"/>
<organism evidence="2">
    <name type="scientific">Camponotus floridanus</name>
    <name type="common">Florida carpenter ant</name>
    <dbReference type="NCBI Taxonomy" id="104421"/>
    <lineage>
        <taxon>Eukaryota</taxon>
        <taxon>Metazoa</taxon>
        <taxon>Ecdysozoa</taxon>
        <taxon>Arthropoda</taxon>
        <taxon>Hexapoda</taxon>
        <taxon>Insecta</taxon>
        <taxon>Pterygota</taxon>
        <taxon>Neoptera</taxon>
        <taxon>Endopterygota</taxon>
        <taxon>Hymenoptera</taxon>
        <taxon>Apocrita</taxon>
        <taxon>Aculeata</taxon>
        <taxon>Formicoidea</taxon>
        <taxon>Formicidae</taxon>
        <taxon>Formicinae</taxon>
        <taxon>Camponotus</taxon>
    </lineage>
</organism>
<dbReference type="EMBL" id="GL439505">
    <property type="protein sequence ID" value="EFN67151.1"/>
    <property type="molecule type" value="Genomic_DNA"/>
</dbReference>
<accession>E2AHD8</accession>
<keyword evidence="2" id="KW-1185">Reference proteome</keyword>